<dbReference type="Proteomes" id="UP000184231">
    <property type="component" value="Unassembled WGS sequence"/>
</dbReference>
<dbReference type="Gene3D" id="3.50.30.60">
    <property type="entry name" value="LD-carboxypeptidase A C-terminal domain-like"/>
    <property type="match status" value="1"/>
</dbReference>
<feature type="domain" description="LD-carboxypeptidase N-terminal" evidence="8">
    <location>
        <begin position="50"/>
        <end position="166"/>
    </location>
</feature>
<feature type="domain" description="LD-carboxypeptidase C-terminal" evidence="9">
    <location>
        <begin position="221"/>
        <end position="337"/>
    </location>
</feature>
<dbReference type="GO" id="GO:0004180">
    <property type="term" value="F:carboxypeptidase activity"/>
    <property type="evidence" value="ECO:0007669"/>
    <property type="project" value="UniProtKB-KW"/>
</dbReference>
<keyword evidence="4" id="KW-0378">Hydrolase</keyword>
<dbReference type="PROSITE" id="PS51318">
    <property type="entry name" value="TAT"/>
    <property type="match status" value="1"/>
</dbReference>
<feature type="signal peptide" evidence="7">
    <location>
        <begin position="1"/>
        <end position="26"/>
    </location>
</feature>
<evidence type="ECO:0000259" key="9">
    <source>
        <dbReference type="Pfam" id="PF17676"/>
    </source>
</evidence>
<dbReference type="InterPro" id="IPR006311">
    <property type="entry name" value="TAT_signal"/>
</dbReference>
<dbReference type="Gene3D" id="3.40.50.10740">
    <property type="entry name" value="Class I glutamine amidotransferase-like"/>
    <property type="match status" value="1"/>
</dbReference>
<dbReference type="AlphaFoldDB" id="A0A1M6BB30"/>
<gene>
    <name evidence="10" type="ORF">SAMN04487911_102124</name>
</gene>
<evidence type="ECO:0000256" key="1">
    <source>
        <dbReference type="ARBA" id="ARBA00010233"/>
    </source>
</evidence>
<keyword evidence="3" id="KW-0645">Protease</keyword>
<evidence type="ECO:0000256" key="7">
    <source>
        <dbReference type="SAM" id="SignalP"/>
    </source>
</evidence>
<evidence type="ECO:0000259" key="8">
    <source>
        <dbReference type="Pfam" id="PF02016"/>
    </source>
</evidence>
<protein>
    <submittedName>
        <fullName evidence="10">Muramoyltetrapeptide carboxypeptidase</fullName>
    </submittedName>
</protein>
<dbReference type="STRING" id="558155.SAMN04487911_102124"/>
<keyword evidence="2 10" id="KW-0121">Carboxypeptidase</keyword>
<dbReference type="InterPro" id="IPR027478">
    <property type="entry name" value="LdcA_N"/>
</dbReference>
<keyword evidence="7" id="KW-0732">Signal</keyword>
<accession>A0A1M6BB30</accession>
<evidence type="ECO:0000256" key="2">
    <source>
        <dbReference type="ARBA" id="ARBA00022645"/>
    </source>
</evidence>
<dbReference type="InterPro" id="IPR027461">
    <property type="entry name" value="Carboxypeptidase_A_C_sf"/>
</dbReference>
<reference evidence="10 11" key="1">
    <citation type="submission" date="2016-11" db="EMBL/GenBank/DDBJ databases">
        <authorList>
            <person name="Jaros S."/>
            <person name="Januszkiewicz K."/>
            <person name="Wedrychowicz H."/>
        </authorList>
    </citation>
    <scope>NUCLEOTIDE SEQUENCE [LARGE SCALE GENOMIC DNA]</scope>
    <source>
        <strain evidence="10 11">CGMCC 1.8863</strain>
    </source>
</reference>
<feature type="active site" description="Charge relay system" evidence="6">
    <location>
        <position position="322"/>
    </location>
</feature>
<organism evidence="10 11">
    <name type="scientific">Arenibacter nanhaiticus</name>
    <dbReference type="NCBI Taxonomy" id="558155"/>
    <lineage>
        <taxon>Bacteria</taxon>
        <taxon>Pseudomonadati</taxon>
        <taxon>Bacteroidota</taxon>
        <taxon>Flavobacteriia</taxon>
        <taxon>Flavobacteriales</taxon>
        <taxon>Flavobacteriaceae</taxon>
        <taxon>Arenibacter</taxon>
    </lineage>
</organism>
<evidence type="ECO:0000256" key="4">
    <source>
        <dbReference type="ARBA" id="ARBA00022801"/>
    </source>
</evidence>
<dbReference type="PIRSF" id="PIRSF028757">
    <property type="entry name" value="LD-carboxypeptidase"/>
    <property type="match status" value="1"/>
</dbReference>
<dbReference type="InterPro" id="IPR003507">
    <property type="entry name" value="S66_fam"/>
</dbReference>
<dbReference type="PANTHER" id="PTHR30237">
    <property type="entry name" value="MURAMOYLTETRAPEPTIDE CARBOXYPEPTIDASE"/>
    <property type="match status" value="1"/>
</dbReference>
<evidence type="ECO:0000313" key="11">
    <source>
        <dbReference type="Proteomes" id="UP000184231"/>
    </source>
</evidence>
<dbReference type="Pfam" id="PF17676">
    <property type="entry name" value="Peptidase_S66C"/>
    <property type="match status" value="1"/>
</dbReference>
<dbReference type="GO" id="GO:0006508">
    <property type="term" value="P:proteolysis"/>
    <property type="evidence" value="ECO:0007669"/>
    <property type="project" value="UniProtKB-KW"/>
</dbReference>
<dbReference type="PANTHER" id="PTHR30237:SF2">
    <property type="entry name" value="MUREIN TETRAPEPTIDE CARBOXYPEPTIDASE"/>
    <property type="match status" value="1"/>
</dbReference>
<evidence type="ECO:0000313" key="10">
    <source>
        <dbReference type="EMBL" id="SHI45768.1"/>
    </source>
</evidence>
<evidence type="ECO:0000256" key="3">
    <source>
        <dbReference type="ARBA" id="ARBA00022670"/>
    </source>
</evidence>
<evidence type="ECO:0000256" key="5">
    <source>
        <dbReference type="ARBA" id="ARBA00022825"/>
    </source>
</evidence>
<dbReference type="SUPFAM" id="SSF52317">
    <property type="entry name" value="Class I glutamine amidotransferase-like"/>
    <property type="match status" value="1"/>
</dbReference>
<comment type="similarity">
    <text evidence="1">Belongs to the peptidase S66 family.</text>
</comment>
<dbReference type="SUPFAM" id="SSF141986">
    <property type="entry name" value="LD-carboxypeptidase A C-terminal domain-like"/>
    <property type="match status" value="1"/>
</dbReference>
<dbReference type="InterPro" id="IPR040449">
    <property type="entry name" value="Peptidase_S66_N"/>
</dbReference>
<dbReference type="InterPro" id="IPR029062">
    <property type="entry name" value="Class_I_gatase-like"/>
</dbReference>
<dbReference type="EMBL" id="FQYX01000002">
    <property type="protein sequence ID" value="SHI45768.1"/>
    <property type="molecule type" value="Genomic_DNA"/>
</dbReference>
<name>A0A1M6BB30_9FLAO</name>
<feature type="chain" id="PRO_5012386948" evidence="7">
    <location>
        <begin position="27"/>
        <end position="353"/>
    </location>
</feature>
<keyword evidence="11" id="KW-1185">Reference proteome</keyword>
<keyword evidence="5" id="KW-0720">Serine protease</keyword>
<dbReference type="InterPro" id="IPR040921">
    <property type="entry name" value="Peptidase_S66C"/>
</dbReference>
<proteinExistence type="inferred from homology"/>
<sequence>MKKRRQFFKTALGASVASLLPSTIFATSTPKNRPDTPPVKAKALRKGDTIGLVAPGYSVKPEMLEEAKATLISMGFIPYHTERIIGNHGYFSNTDEERIKDLNEMFSNPNIDGILCARGGYGCTRIINLIDYENIRQNPKAFIGFSDITVLLNAINQKTGLITFHGPVGSTLNDDYSIAQLQKVIMAPREFQALENKDLSGEKKYRHPQYDRYTITPGIASGKLAGGSLTMVTSLMGTPHEIDFTNAIICLEEIEEAPYRIDRMLTQLMQSKTFCKASGIVMGVFAGCDTPPNRHKFTLKEVIMDRIKPLGIPAVYGMTFGHIDNNFTFPIGAMASLDSEKISLEVLEQPVLP</sequence>
<dbReference type="Pfam" id="PF02016">
    <property type="entry name" value="Peptidase_S66"/>
    <property type="match status" value="1"/>
</dbReference>
<feature type="active site" description="Nucleophile" evidence="6">
    <location>
        <position position="146"/>
    </location>
</feature>
<dbReference type="CDD" id="cd07025">
    <property type="entry name" value="Peptidase_S66"/>
    <property type="match status" value="1"/>
</dbReference>
<dbReference type="GO" id="GO:0008236">
    <property type="term" value="F:serine-type peptidase activity"/>
    <property type="evidence" value="ECO:0007669"/>
    <property type="project" value="UniProtKB-KW"/>
</dbReference>
<evidence type="ECO:0000256" key="6">
    <source>
        <dbReference type="PIRSR" id="PIRSR028757-1"/>
    </source>
</evidence>
<feature type="active site" description="Charge relay system" evidence="6">
    <location>
        <position position="252"/>
    </location>
</feature>
<dbReference type="RefSeq" id="WP_072762945.1">
    <property type="nucleotide sequence ID" value="NZ_FQYX01000002.1"/>
</dbReference>
<dbReference type="OrthoDB" id="9807329at2"/>